<comment type="caution">
    <text evidence="1">The sequence shown here is derived from an EMBL/GenBank/DDBJ whole genome shotgun (WGS) entry which is preliminary data.</text>
</comment>
<dbReference type="EMBL" id="JBCNJP010000027">
    <property type="protein sequence ID" value="KAK9051100.1"/>
    <property type="molecule type" value="Genomic_DNA"/>
</dbReference>
<keyword evidence="2" id="KW-1185">Reference proteome</keyword>
<gene>
    <name evidence="1" type="ORF">SSX86_027726</name>
</gene>
<proteinExistence type="predicted"/>
<evidence type="ECO:0000313" key="2">
    <source>
        <dbReference type="Proteomes" id="UP001408789"/>
    </source>
</evidence>
<protein>
    <submittedName>
        <fullName evidence="1">Uncharacterized protein</fullName>
    </submittedName>
</protein>
<organism evidence="1 2">
    <name type="scientific">Deinandra increscens subsp. villosa</name>
    <dbReference type="NCBI Taxonomy" id="3103831"/>
    <lineage>
        <taxon>Eukaryota</taxon>
        <taxon>Viridiplantae</taxon>
        <taxon>Streptophyta</taxon>
        <taxon>Embryophyta</taxon>
        <taxon>Tracheophyta</taxon>
        <taxon>Spermatophyta</taxon>
        <taxon>Magnoliopsida</taxon>
        <taxon>eudicotyledons</taxon>
        <taxon>Gunneridae</taxon>
        <taxon>Pentapetalae</taxon>
        <taxon>asterids</taxon>
        <taxon>campanulids</taxon>
        <taxon>Asterales</taxon>
        <taxon>Asteraceae</taxon>
        <taxon>Asteroideae</taxon>
        <taxon>Heliantheae alliance</taxon>
        <taxon>Madieae</taxon>
        <taxon>Madiinae</taxon>
        <taxon>Deinandra</taxon>
    </lineage>
</organism>
<sequence length="120" mass="13403">MENLKRKRPEVISDERISTGKKIRSIKEAADDAELEEFLAIINRLQAGFKQFQAKGAGKSALTVTPPETVSVLWNPYFELDDFNQFHDGGRKIKTGDTTQNDAVAGFDLNFDPVADQKSD</sequence>
<name>A0AAP0C7D2_9ASTR</name>
<accession>A0AAP0C7D2</accession>
<evidence type="ECO:0000313" key="1">
    <source>
        <dbReference type="EMBL" id="KAK9051100.1"/>
    </source>
</evidence>
<dbReference type="AlphaFoldDB" id="A0AAP0C7D2"/>
<dbReference type="Proteomes" id="UP001408789">
    <property type="component" value="Unassembled WGS sequence"/>
</dbReference>
<reference evidence="1 2" key="1">
    <citation type="submission" date="2024-04" db="EMBL/GenBank/DDBJ databases">
        <title>The reference genome of an endangered Asteraceae, Deinandra increscens subsp. villosa, native to the Central Coast of California.</title>
        <authorList>
            <person name="Guilliams M."/>
            <person name="Hasenstab-Lehman K."/>
            <person name="Meyer R."/>
            <person name="Mcevoy S."/>
        </authorList>
    </citation>
    <scope>NUCLEOTIDE SEQUENCE [LARGE SCALE GENOMIC DNA]</scope>
    <source>
        <tissue evidence="1">Leaf</tissue>
    </source>
</reference>